<organism evidence="7 8">
    <name type="scientific">Daphnia galeata</name>
    <dbReference type="NCBI Taxonomy" id="27404"/>
    <lineage>
        <taxon>Eukaryota</taxon>
        <taxon>Metazoa</taxon>
        <taxon>Ecdysozoa</taxon>
        <taxon>Arthropoda</taxon>
        <taxon>Crustacea</taxon>
        <taxon>Branchiopoda</taxon>
        <taxon>Diplostraca</taxon>
        <taxon>Cladocera</taxon>
        <taxon>Anomopoda</taxon>
        <taxon>Daphniidae</taxon>
        <taxon>Daphnia</taxon>
    </lineage>
</organism>
<evidence type="ECO:0000256" key="6">
    <source>
        <dbReference type="SAM" id="Phobius"/>
    </source>
</evidence>
<evidence type="ECO:0000256" key="1">
    <source>
        <dbReference type="ARBA" id="ARBA00004141"/>
    </source>
</evidence>
<comment type="similarity">
    <text evidence="2">Belongs to the nucleobase:cation symporter-2 (NCS2) (TC 2.A.40) family.</text>
</comment>
<dbReference type="OrthoDB" id="1641903at2759"/>
<evidence type="ECO:0000256" key="4">
    <source>
        <dbReference type="ARBA" id="ARBA00022989"/>
    </source>
</evidence>
<feature type="transmembrane region" description="Helical" evidence="6">
    <location>
        <begin position="427"/>
        <end position="446"/>
    </location>
</feature>
<accession>A0A8J2RI23</accession>
<protein>
    <submittedName>
        <fullName evidence="7">Uncharacterized protein</fullName>
    </submittedName>
</protein>
<reference evidence="7" key="1">
    <citation type="submission" date="2021-11" db="EMBL/GenBank/DDBJ databases">
        <authorList>
            <person name="Schell T."/>
        </authorList>
    </citation>
    <scope>NUCLEOTIDE SEQUENCE</scope>
    <source>
        <strain evidence="7">M5</strain>
    </source>
</reference>
<evidence type="ECO:0000313" key="8">
    <source>
        <dbReference type="Proteomes" id="UP000789390"/>
    </source>
</evidence>
<evidence type="ECO:0000256" key="2">
    <source>
        <dbReference type="ARBA" id="ARBA00008821"/>
    </source>
</evidence>
<keyword evidence="8" id="KW-1185">Reference proteome</keyword>
<dbReference type="GO" id="GO:0016020">
    <property type="term" value="C:membrane"/>
    <property type="evidence" value="ECO:0007669"/>
    <property type="project" value="UniProtKB-SubCell"/>
</dbReference>
<comment type="subcellular location">
    <subcellularLocation>
        <location evidence="1">Membrane</location>
        <topology evidence="1">Multi-pass membrane protein</topology>
    </subcellularLocation>
</comment>
<feature type="transmembrane region" description="Helical" evidence="6">
    <location>
        <begin position="218"/>
        <end position="236"/>
    </location>
</feature>
<evidence type="ECO:0000313" key="7">
    <source>
        <dbReference type="EMBL" id="CAH0100019.1"/>
    </source>
</evidence>
<dbReference type="Proteomes" id="UP000789390">
    <property type="component" value="Unassembled WGS sequence"/>
</dbReference>
<dbReference type="PANTHER" id="PTHR11119">
    <property type="entry name" value="XANTHINE-URACIL / VITAMIN C PERMEASE FAMILY MEMBER"/>
    <property type="match status" value="1"/>
</dbReference>
<gene>
    <name evidence="7" type="ORF">DGAL_LOCUS2192</name>
</gene>
<feature type="transmembrane region" description="Helical" evidence="6">
    <location>
        <begin position="513"/>
        <end position="536"/>
    </location>
</feature>
<dbReference type="InterPro" id="IPR006043">
    <property type="entry name" value="NCS2"/>
</dbReference>
<dbReference type="Pfam" id="PF00860">
    <property type="entry name" value="Xan_ur_permease"/>
    <property type="match status" value="2"/>
</dbReference>
<evidence type="ECO:0000256" key="5">
    <source>
        <dbReference type="ARBA" id="ARBA00023136"/>
    </source>
</evidence>
<evidence type="ECO:0000256" key="3">
    <source>
        <dbReference type="ARBA" id="ARBA00022692"/>
    </source>
</evidence>
<sequence length="629" mass="69386">MTNSGQTNAALNLDEDVEMNQQQEENLPDKIQITQTNQNALLYSVDDVPPWHLSCLLGFQVARCPISLRASSDSFQTFTLCIEENDPVRSAIVSTIIFVSGIITLLQCTLGVRLPIVQGGTFAFLVPTFAILNLPEWKCPAPDIMANMTYEDKTELWQLRMREVQGAIVVASVFQFAIGVFGIVGLILRFITPLTIAPAIVMVGLSLFGAAGNMAGKHWGISGLTIFLVIVFSQYLKNVKCPIANIPQRKWMGSEKTGHFYFTTGRWQYLYKNKTAVRNSNRFLSQVLLSIVLVWTLCAILTVSDAFQTGSPARTDNKINILYEAPWFRFPYPCQWGLPTVSVAAVFGMLAGVLASAIESIGDYYACARLAGARPPPVHAMNRGIAIEGLGCILAGLWGSGNGTTSYSENIGAIGVTKVGSRRVIQAAALMMIVFGILSKFGALFITIPEPIIGGIFCVLFGMIAATGLANLQFIDLNSSRNLLVLGFSIFFSLVLSQWMKANPGAINSGSQIFDQIVTVLMSTSMFTAGVLGFFLDNTIPGTDEERGLTKWLAHPDPNMKWNNEESEKELPQCTYDIPLITPWLKRQEWAAYFPFLPSYRPEVWNRKTMGWWRKKTRSEDNKPATDAS</sequence>
<name>A0A8J2RI23_9CRUS</name>
<feature type="transmembrane region" description="Helical" evidence="6">
    <location>
        <begin position="336"/>
        <end position="355"/>
    </location>
</feature>
<comment type="caution">
    <text evidence="7">The sequence shown here is derived from an EMBL/GenBank/DDBJ whole genome shotgun (WGS) entry which is preliminary data.</text>
</comment>
<dbReference type="AlphaFoldDB" id="A0A8J2RI23"/>
<feature type="transmembrane region" description="Helical" evidence="6">
    <location>
        <begin position="283"/>
        <end position="303"/>
    </location>
</feature>
<feature type="transmembrane region" description="Helical" evidence="6">
    <location>
        <begin position="166"/>
        <end position="187"/>
    </location>
</feature>
<feature type="transmembrane region" description="Helical" evidence="6">
    <location>
        <begin position="483"/>
        <end position="501"/>
    </location>
</feature>
<dbReference type="EMBL" id="CAKKLH010000030">
    <property type="protein sequence ID" value="CAH0100019.1"/>
    <property type="molecule type" value="Genomic_DNA"/>
</dbReference>
<feature type="transmembrane region" description="Helical" evidence="6">
    <location>
        <begin position="452"/>
        <end position="471"/>
    </location>
</feature>
<keyword evidence="3 6" id="KW-0812">Transmembrane</keyword>
<keyword evidence="4 6" id="KW-1133">Transmembrane helix</keyword>
<feature type="transmembrane region" description="Helical" evidence="6">
    <location>
        <begin position="91"/>
        <end position="112"/>
    </location>
</feature>
<keyword evidence="5 6" id="KW-0472">Membrane</keyword>
<dbReference type="GO" id="GO:0022857">
    <property type="term" value="F:transmembrane transporter activity"/>
    <property type="evidence" value="ECO:0007669"/>
    <property type="project" value="InterPro"/>
</dbReference>
<proteinExistence type="inferred from homology"/>
<feature type="transmembrane region" description="Helical" evidence="6">
    <location>
        <begin position="194"/>
        <end position="212"/>
    </location>
</feature>